<evidence type="ECO:0000256" key="4">
    <source>
        <dbReference type="ARBA" id="ARBA00022833"/>
    </source>
</evidence>
<organism evidence="7">
    <name type="scientific">Oppiella nova</name>
    <dbReference type="NCBI Taxonomy" id="334625"/>
    <lineage>
        <taxon>Eukaryota</taxon>
        <taxon>Metazoa</taxon>
        <taxon>Ecdysozoa</taxon>
        <taxon>Arthropoda</taxon>
        <taxon>Chelicerata</taxon>
        <taxon>Arachnida</taxon>
        <taxon>Acari</taxon>
        <taxon>Acariformes</taxon>
        <taxon>Sarcoptiformes</taxon>
        <taxon>Oribatida</taxon>
        <taxon>Brachypylina</taxon>
        <taxon>Oppioidea</taxon>
        <taxon>Oppiidae</taxon>
        <taxon>Oppiella</taxon>
    </lineage>
</organism>
<gene>
    <name evidence="7" type="ORF">ONB1V03_LOCUS11729</name>
</gene>
<feature type="domain" description="C2H2-type" evidence="6">
    <location>
        <begin position="232"/>
        <end position="261"/>
    </location>
</feature>
<dbReference type="Proteomes" id="UP000728032">
    <property type="component" value="Unassembled WGS sequence"/>
</dbReference>
<evidence type="ECO:0000259" key="6">
    <source>
        <dbReference type="PROSITE" id="PS50157"/>
    </source>
</evidence>
<dbReference type="PANTHER" id="PTHR19818:SF139">
    <property type="entry name" value="PAIR-RULE PROTEIN ODD-PAIRED"/>
    <property type="match status" value="1"/>
</dbReference>
<name>A0A7R9M7K6_9ACAR</name>
<dbReference type="EMBL" id="OC923809">
    <property type="protein sequence ID" value="CAD7655084.1"/>
    <property type="molecule type" value="Genomic_DNA"/>
</dbReference>
<dbReference type="EMBL" id="CAJPVJ010008984">
    <property type="protein sequence ID" value="CAG2172271.1"/>
    <property type="molecule type" value="Genomic_DNA"/>
</dbReference>
<reference evidence="7" key="1">
    <citation type="submission" date="2020-11" db="EMBL/GenBank/DDBJ databases">
        <authorList>
            <person name="Tran Van P."/>
        </authorList>
    </citation>
    <scope>NUCLEOTIDE SEQUENCE</scope>
</reference>
<dbReference type="AlphaFoldDB" id="A0A7R9M7K6"/>
<evidence type="ECO:0000256" key="2">
    <source>
        <dbReference type="ARBA" id="ARBA00022737"/>
    </source>
</evidence>
<accession>A0A7R9M7K6</accession>
<sequence length="331" mass="38661">MTECMSCVDIGVKHETITPLDPRVMSDTNAVVVRVKDVLDELCDENRRLSDEMSSAVKCMDLLHRLRQTLKKFNNDCKCLHTLDHKLAFNRLETQYKCLRMDWQRSVRGSDVRRSHTPTALTRPHAMTTKVMRSTGRKSGEDRAKKLKRIAIESQIIRQIDSKKSRIGDKCGNSWTKRTVNYKSNKTDDNCVDVLKTIDCIRCDVKFSVKKRLLDHIRDTHNDMYDKNRSIFRCDVKDCSYESQRYRGLAEHYMKHIGNKPFKCVWPGCESSFYRNTHLIVHKASHEGLKPFACDWPSCGQAFRSNSNLKHHCLIHTNEKPYKCEWYEPIV</sequence>
<dbReference type="GO" id="GO:0045944">
    <property type="term" value="P:positive regulation of transcription by RNA polymerase II"/>
    <property type="evidence" value="ECO:0007669"/>
    <property type="project" value="UniProtKB-ARBA"/>
</dbReference>
<dbReference type="PANTHER" id="PTHR19818">
    <property type="entry name" value="ZINC FINGER PROTEIN ZIC AND GLI"/>
    <property type="match status" value="1"/>
</dbReference>
<dbReference type="Gene3D" id="3.30.160.60">
    <property type="entry name" value="Classic Zinc Finger"/>
    <property type="match status" value="3"/>
</dbReference>
<evidence type="ECO:0000313" key="8">
    <source>
        <dbReference type="Proteomes" id="UP000728032"/>
    </source>
</evidence>
<dbReference type="SUPFAM" id="SSF57667">
    <property type="entry name" value="beta-beta-alpha zinc fingers"/>
    <property type="match status" value="2"/>
</dbReference>
<dbReference type="PROSITE" id="PS00028">
    <property type="entry name" value="ZINC_FINGER_C2H2_1"/>
    <property type="match status" value="3"/>
</dbReference>
<keyword evidence="8" id="KW-1185">Reference proteome</keyword>
<evidence type="ECO:0000256" key="5">
    <source>
        <dbReference type="PROSITE-ProRule" id="PRU00042"/>
    </source>
</evidence>
<dbReference type="GO" id="GO:0000981">
    <property type="term" value="F:DNA-binding transcription factor activity, RNA polymerase II-specific"/>
    <property type="evidence" value="ECO:0007669"/>
    <property type="project" value="TreeGrafter"/>
</dbReference>
<dbReference type="GO" id="GO:0000978">
    <property type="term" value="F:RNA polymerase II cis-regulatory region sequence-specific DNA binding"/>
    <property type="evidence" value="ECO:0007669"/>
    <property type="project" value="TreeGrafter"/>
</dbReference>
<dbReference type="InterPro" id="IPR036236">
    <property type="entry name" value="Znf_C2H2_sf"/>
</dbReference>
<keyword evidence="3 5" id="KW-0863">Zinc-finger</keyword>
<dbReference type="FunFam" id="3.30.160.60:FF:000125">
    <property type="entry name" value="Putative zinc finger protein 143"/>
    <property type="match status" value="1"/>
</dbReference>
<keyword evidence="1" id="KW-0479">Metal-binding</keyword>
<dbReference type="GO" id="GO:0005634">
    <property type="term" value="C:nucleus"/>
    <property type="evidence" value="ECO:0007669"/>
    <property type="project" value="UniProtKB-ARBA"/>
</dbReference>
<keyword evidence="4" id="KW-0862">Zinc</keyword>
<proteinExistence type="predicted"/>
<dbReference type="InterPro" id="IPR050329">
    <property type="entry name" value="GLI_C2H2-zinc-finger"/>
</dbReference>
<dbReference type="GO" id="GO:0008270">
    <property type="term" value="F:zinc ion binding"/>
    <property type="evidence" value="ECO:0007669"/>
    <property type="project" value="UniProtKB-KW"/>
</dbReference>
<evidence type="ECO:0000313" key="7">
    <source>
        <dbReference type="EMBL" id="CAD7655084.1"/>
    </source>
</evidence>
<keyword evidence="2" id="KW-0677">Repeat</keyword>
<protein>
    <recommendedName>
        <fullName evidence="6">C2H2-type domain-containing protein</fullName>
    </recommendedName>
</protein>
<feature type="domain" description="C2H2-type" evidence="6">
    <location>
        <begin position="292"/>
        <end position="321"/>
    </location>
</feature>
<evidence type="ECO:0000256" key="1">
    <source>
        <dbReference type="ARBA" id="ARBA00022723"/>
    </source>
</evidence>
<evidence type="ECO:0000256" key="3">
    <source>
        <dbReference type="ARBA" id="ARBA00022771"/>
    </source>
</evidence>
<dbReference type="PROSITE" id="PS50157">
    <property type="entry name" value="ZINC_FINGER_C2H2_2"/>
    <property type="match status" value="4"/>
</dbReference>
<dbReference type="SMART" id="SM00355">
    <property type="entry name" value="ZnF_C2H2"/>
    <property type="match status" value="4"/>
</dbReference>
<dbReference type="OrthoDB" id="2687452at2759"/>
<feature type="domain" description="C2H2-type" evidence="6">
    <location>
        <begin position="262"/>
        <end position="291"/>
    </location>
</feature>
<feature type="domain" description="C2H2-type" evidence="6">
    <location>
        <begin position="198"/>
        <end position="226"/>
    </location>
</feature>
<dbReference type="InterPro" id="IPR013087">
    <property type="entry name" value="Znf_C2H2_type"/>
</dbReference>